<keyword evidence="2" id="KW-0812">Transmembrane</keyword>
<protein>
    <submittedName>
        <fullName evidence="3">Uncharacterized protein</fullName>
    </submittedName>
</protein>
<dbReference type="Proteomes" id="UP001602245">
    <property type="component" value="Unassembled WGS sequence"/>
</dbReference>
<feature type="region of interest" description="Disordered" evidence="1">
    <location>
        <begin position="1"/>
        <end position="21"/>
    </location>
</feature>
<feature type="transmembrane region" description="Helical" evidence="2">
    <location>
        <begin position="301"/>
        <end position="322"/>
    </location>
</feature>
<keyword evidence="2" id="KW-0472">Membrane</keyword>
<evidence type="ECO:0000256" key="2">
    <source>
        <dbReference type="SAM" id="Phobius"/>
    </source>
</evidence>
<comment type="caution">
    <text evidence="3">The sequence shown here is derived from an EMBL/GenBank/DDBJ whole genome shotgun (WGS) entry which is preliminary data.</text>
</comment>
<organism evidence="3 4">
    <name type="scientific">Paractinoplanes globisporus</name>
    <dbReference type="NCBI Taxonomy" id="113565"/>
    <lineage>
        <taxon>Bacteria</taxon>
        <taxon>Bacillati</taxon>
        <taxon>Actinomycetota</taxon>
        <taxon>Actinomycetes</taxon>
        <taxon>Micromonosporales</taxon>
        <taxon>Micromonosporaceae</taxon>
        <taxon>Paractinoplanes</taxon>
    </lineage>
</organism>
<keyword evidence="2" id="KW-1133">Transmembrane helix</keyword>
<feature type="transmembrane region" description="Helical" evidence="2">
    <location>
        <begin position="270"/>
        <end position="289"/>
    </location>
</feature>
<proteinExistence type="predicted"/>
<evidence type="ECO:0000313" key="4">
    <source>
        <dbReference type="Proteomes" id="UP001602245"/>
    </source>
</evidence>
<reference evidence="3 4" key="1">
    <citation type="submission" date="2024-10" db="EMBL/GenBank/DDBJ databases">
        <title>The Natural Products Discovery Center: Release of the First 8490 Sequenced Strains for Exploring Actinobacteria Biosynthetic Diversity.</title>
        <authorList>
            <person name="Kalkreuter E."/>
            <person name="Kautsar S.A."/>
            <person name="Yang D."/>
            <person name="Bader C.D."/>
            <person name="Teijaro C.N."/>
            <person name="Fluegel L."/>
            <person name="Davis C.M."/>
            <person name="Simpson J.R."/>
            <person name="Lauterbach L."/>
            <person name="Steele A.D."/>
            <person name="Gui C."/>
            <person name="Meng S."/>
            <person name="Li G."/>
            <person name="Viehrig K."/>
            <person name="Ye F."/>
            <person name="Su P."/>
            <person name="Kiefer A.F."/>
            <person name="Nichols A."/>
            <person name="Cepeda A.J."/>
            <person name="Yan W."/>
            <person name="Fan B."/>
            <person name="Jiang Y."/>
            <person name="Adhikari A."/>
            <person name="Zheng C.-J."/>
            <person name="Schuster L."/>
            <person name="Cowan T.M."/>
            <person name="Smanski M.J."/>
            <person name="Chevrette M.G."/>
            <person name="De Carvalho L.P.S."/>
            <person name="Shen B."/>
        </authorList>
    </citation>
    <scope>NUCLEOTIDE SEQUENCE [LARGE SCALE GENOMIC DNA]</scope>
    <source>
        <strain evidence="3 4">NPDC000087</strain>
    </source>
</reference>
<gene>
    <name evidence="3" type="ORF">ACFY35_31635</name>
</gene>
<dbReference type="RefSeq" id="WP_020512252.1">
    <property type="nucleotide sequence ID" value="NZ_JBIAZU010000006.1"/>
</dbReference>
<accession>A0ABW6WNA9</accession>
<evidence type="ECO:0000256" key="1">
    <source>
        <dbReference type="SAM" id="MobiDB-lite"/>
    </source>
</evidence>
<evidence type="ECO:0000313" key="3">
    <source>
        <dbReference type="EMBL" id="MFF5294010.1"/>
    </source>
</evidence>
<sequence length="383" mass="40784">MGASESVPERAGRVGGPVRPGWRESTLTRAKEIETLTAWAAAHDQPQWNGPLATSIAEHLAAARDAARSVALDPRRWFGLFRNGALHERAMTNLDAAEANLLNIAPASYLLGQMPSVLTHVRSHLVSNDPRRLEMDRIGRRIGLAEQSSMTHETATPVERMVAIVDAERATIVAATRAAASAKMREFARLRNFRNTLVYATASMSLIAIGIAVVGLVAPTLIPLCFAPQDGGQAIVVCPIGQSERFAVPTPATGLDIDDYVRMTVTSRDLLVVELIGLVAAAVAAAAAIRGIRGSSERLGVPTVLALLKLPTGAITAFLGLLLMRGQFVPGLSALDTSAQILAWALVFGYAQQLFTRLVDQQGQQVLDSVRGADKATPALTPQ</sequence>
<name>A0ABW6WNA9_9ACTN</name>
<dbReference type="EMBL" id="JBIAZU010000006">
    <property type="protein sequence ID" value="MFF5294010.1"/>
    <property type="molecule type" value="Genomic_DNA"/>
</dbReference>
<feature type="transmembrane region" description="Helical" evidence="2">
    <location>
        <begin position="197"/>
        <end position="218"/>
    </location>
</feature>
<keyword evidence="4" id="KW-1185">Reference proteome</keyword>